<organism evidence="2 3">
    <name type="scientific">Willisornis vidua</name>
    <name type="common">Xingu scale-backed antbird</name>
    <dbReference type="NCBI Taxonomy" id="1566151"/>
    <lineage>
        <taxon>Eukaryota</taxon>
        <taxon>Metazoa</taxon>
        <taxon>Chordata</taxon>
        <taxon>Craniata</taxon>
        <taxon>Vertebrata</taxon>
        <taxon>Euteleostomi</taxon>
        <taxon>Archelosauria</taxon>
        <taxon>Archosauria</taxon>
        <taxon>Dinosauria</taxon>
        <taxon>Saurischia</taxon>
        <taxon>Theropoda</taxon>
        <taxon>Coelurosauria</taxon>
        <taxon>Aves</taxon>
        <taxon>Neognathae</taxon>
        <taxon>Neoaves</taxon>
        <taxon>Telluraves</taxon>
        <taxon>Australaves</taxon>
        <taxon>Passeriformes</taxon>
        <taxon>Thamnophilidae</taxon>
        <taxon>Willisornis</taxon>
    </lineage>
</organism>
<evidence type="ECO:0000256" key="1">
    <source>
        <dbReference type="SAM" id="MobiDB-lite"/>
    </source>
</evidence>
<protein>
    <submittedName>
        <fullName evidence="2">Uncharacterized protein</fullName>
    </submittedName>
</protein>
<accession>A0ABQ9CXP8</accession>
<proteinExistence type="predicted"/>
<reference evidence="2" key="1">
    <citation type="submission" date="2019-10" db="EMBL/GenBank/DDBJ databases">
        <authorList>
            <person name="Soares A.E.R."/>
            <person name="Aleixo A."/>
            <person name="Schneider P."/>
            <person name="Miyaki C.Y."/>
            <person name="Schneider M.P."/>
            <person name="Mello C."/>
            <person name="Vasconcelos A.T.R."/>
        </authorList>
    </citation>
    <scope>NUCLEOTIDE SEQUENCE</scope>
    <source>
        <tissue evidence="2">Muscle</tissue>
    </source>
</reference>
<dbReference type="EMBL" id="WHWB01034535">
    <property type="protein sequence ID" value="KAJ7408504.1"/>
    <property type="molecule type" value="Genomic_DNA"/>
</dbReference>
<name>A0ABQ9CXP8_9PASS</name>
<comment type="caution">
    <text evidence="2">The sequence shown here is derived from an EMBL/GenBank/DDBJ whole genome shotgun (WGS) entry which is preliminary data.</text>
</comment>
<evidence type="ECO:0000313" key="3">
    <source>
        <dbReference type="Proteomes" id="UP001145742"/>
    </source>
</evidence>
<feature type="region of interest" description="Disordered" evidence="1">
    <location>
        <begin position="139"/>
        <end position="162"/>
    </location>
</feature>
<feature type="compositionally biased region" description="Basic and acidic residues" evidence="1">
    <location>
        <begin position="153"/>
        <end position="162"/>
    </location>
</feature>
<keyword evidence="3" id="KW-1185">Reference proteome</keyword>
<sequence>MDRKENGFLLIMQILSQTRDEPSESMDKTPISSSFQPKFDHGMGHMTKERLFMHKLRHFTLKDCGSGQLDCFQHLWLFACKTQLSRLKVKKTEWWVCPKMSSISLPVGGMTPKSEITAECRIYKFISAVTASSYGITRETESKNIDPSPQKSMADHPEPEQI</sequence>
<evidence type="ECO:0000313" key="2">
    <source>
        <dbReference type="EMBL" id="KAJ7408504.1"/>
    </source>
</evidence>
<dbReference type="Proteomes" id="UP001145742">
    <property type="component" value="Unassembled WGS sequence"/>
</dbReference>
<gene>
    <name evidence="2" type="ORF">WISP_120848</name>
</gene>